<accession>A0A371DUV7</accession>
<sequence>MQLFSSRCSHIRRQGFLTTRYLWQLGDTVGDAALLARYAPTPGRHRRAKGIAEAVEGALTVRFDRHGLLSCGHEASRSPGHAGIPIWGEERRILQCRILLRYTKQSSAVRSPSSHCMSARVMLSIQWVAALSMAKILRHSCSMFGDHLLSPMSGLSRGRVVVHLATRTMGHRVKVRMSAWVGLSDAIESKRSKDSTATSRTTIRLPPIGILLDARRRDVTP</sequence>
<evidence type="ECO:0000313" key="2">
    <source>
        <dbReference type="Proteomes" id="UP000256964"/>
    </source>
</evidence>
<dbReference type="AlphaFoldDB" id="A0A371DUV7"/>
<name>A0A371DUV7_9APHY</name>
<dbReference type="Proteomes" id="UP000256964">
    <property type="component" value="Unassembled WGS sequence"/>
</dbReference>
<proteinExistence type="predicted"/>
<protein>
    <submittedName>
        <fullName evidence="1">Uncharacterized protein</fullName>
    </submittedName>
</protein>
<reference evidence="1 2" key="1">
    <citation type="journal article" date="2018" name="Biotechnol. Biofuels">
        <title>Integrative visual omics of the white-rot fungus Polyporus brumalis exposes the biotechnological potential of its oxidative enzymes for delignifying raw plant biomass.</title>
        <authorList>
            <person name="Miyauchi S."/>
            <person name="Rancon A."/>
            <person name="Drula E."/>
            <person name="Hage H."/>
            <person name="Chaduli D."/>
            <person name="Favel A."/>
            <person name="Grisel S."/>
            <person name="Henrissat B."/>
            <person name="Herpoel-Gimbert I."/>
            <person name="Ruiz-Duenas F.J."/>
            <person name="Chevret D."/>
            <person name="Hainaut M."/>
            <person name="Lin J."/>
            <person name="Wang M."/>
            <person name="Pangilinan J."/>
            <person name="Lipzen A."/>
            <person name="Lesage-Meessen L."/>
            <person name="Navarro D."/>
            <person name="Riley R."/>
            <person name="Grigoriev I.V."/>
            <person name="Zhou S."/>
            <person name="Raouche S."/>
            <person name="Rosso M.N."/>
        </authorList>
    </citation>
    <scope>NUCLEOTIDE SEQUENCE [LARGE SCALE GENOMIC DNA]</scope>
    <source>
        <strain evidence="1 2">BRFM 1820</strain>
    </source>
</reference>
<gene>
    <name evidence="1" type="ORF">OH76DRAFT_377582</name>
</gene>
<organism evidence="1 2">
    <name type="scientific">Lentinus brumalis</name>
    <dbReference type="NCBI Taxonomy" id="2498619"/>
    <lineage>
        <taxon>Eukaryota</taxon>
        <taxon>Fungi</taxon>
        <taxon>Dikarya</taxon>
        <taxon>Basidiomycota</taxon>
        <taxon>Agaricomycotina</taxon>
        <taxon>Agaricomycetes</taxon>
        <taxon>Polyporales</taxon>
        <taxon>Polyporaceae</taxon>
        <taxon>Lentinus</taxon>
    </lineage>
</organism>
<evidence type="ECO:0000313" key="1">
    <source>
        <dbReference type="EMBL" id="RDX56327.1"/>
    </source>
</evidence>
<dbReference type="EMBL" id="KZ857380">
    <property type="protein sequence ID" value="RDX56327.1"/>
    <property type="molecule type" value="Genomic_DNA"/>
</dbReference>
<keyword evidence="2" id="KW-1185">Reference proteome</keyword>